<feature type="compositionally biased region" description="Low complexity" evidence="1">
    <location>
        <begin position="777"/>
        <end position="794"/>
    </location>
</feature>
<protein>
    <recommendedName>
        <fullName evidence="2">Pru domain-containing protein</fullName>
    </recommendedName>
</protein>
<feature type="compositionally biased region" description="Polar residues" evidence="1">
    <location>
        <begin position="763"/>
        <end position="776"/>
    </location>
</feature>
<dbReference type="STRING" id="361077.A0A151ZBX7"/>
<dbReference type="Pfam" id="PF04683">
    <property type="entry name" value="Rpn13_ADRM1_Pru"/>
    <property type="match status" value="1"/>
</dbReference>
<sequence>MINNNNNSTIVTNKYLKEEVLLVIGIDNSQWMLNGDYLTSSRLMSQYIAIIRYIEKFEHYKIPFTIYIIGMARSPQVLKIMTSTNRTSLDFSDIPLNGECNLKDSLSTIHLIFRNKLSTNQFKTKQLLLFIGSPIGNLPSDYLSNEGMYYRNNQINLGIVSFGDNDYRSIEALYTSSYSILNRCFMDFVQPGEDLIIKNKFLIGYYRDILPPSSNSTSTSTSIIPQQQQKISGLTNSNNNNNNAHNNVIVGSGVGVGGSANCRKQGGETNRILKSKFLHYNLILDYNKRNQQGSPNINSNNSNSTNVKNNNNFKDIEDKFNSVREKFLSGITKIKALNESLNQIRSSNNNNSSNENTKDLEESLKETQDIQQQKEELYMEFLQTMRKLNSSRSPTQPISPIPNSKGMLPTTSATPTSISLTAQPPPNVGKSVPTNVMFLYKSPKIICEFPAGLCLYNSNSKMVEPVITKGHFSLVKIGISNFQISWRSHVSMKIEKSFLFDYKEATFHRVSNGDRRVFYFKFNYLYTNSNYVNNGDIQYQFIWPQYTDVDQDKYYIDQVNNVIMSPTKSQHSETKKQSLIKILSTLPQFQNQFGPTSSSSPSTSLLSTSSTLGNGVTSTVNGSVTFNNSPQQSQDQSQPQPSPLIEKLSSPKLKTFTQEFDALELKSKKLISDLDMQEPSPPKLNWTYSPLMPTINSRSHTLKRRDSWSEDKSQSRTSNLLENQLIKHQLEQEEKDLMFFSDDNSSSKDTPSPLILSQLVGDSGSTNTSPLTLSSGVVTNSTNSPTLTSTSSVVTTIPTSHMKLKDTIKSNSKISLFQPNPMSSIPIPVPLSNSFSSSSSSSLACSGSSSSSSSMSSSGSSSVIPSPNSSSSPIPSSGDIEMNSSSSSMSPSTTSSTDDLPSSDTNKQ</sequence>
<dbReference type="Proteomes" id="UP000076078">
    <property type="component" value="Unassembled WGS sequence"/>
</dbReference>
<dbReference type="OMA" id="ICEFPAG"/>
<dbReference type="AlphaFoldDB" id="A0A151ZBX7"/>
<feature type="compositionally biased region" description="Low complexity" evidence="1">
    <location>
        <begin position="294"/>
        <end position="312"/>
    </location>
</feature>
<evidence type="ECO:0000259" key="2">
    <source>
        <dbReference type="PROSITE" id="PS51917"/>
    </source>
</evidence>
<comment type="caution">
    <text evidence="3">The sequence shown here is derived from an EMBL/GenBank/DDBJ whole genome shotgun (WGS) entry which is preliminary data.</text>
</comment>
<feature type="region of interest" description="Disordered" evidence="1">
    <location>
        <begin position="675"/>
        <end position="719"/>
    </location>
</feature>
<feature type="compositionally biased region" description="Low complexity" evidence="1">
    <location>
        <begin position="346"/>
        <end position="355"/>
    </location>
</feature>
<evidence type="ECO:0000256" key="1">
    <source>
        <dbReference type="SAM" id="MobiDB-lite"/>
    </source>
</evidence>
<feature type="compositionally biased region" description="Basic and acidic residues" evidence="1">
    <location>
        <begin position="356"/>
        <end position="365"/>
    </location>
</feature>
<feature type="region of interest" description="Disordered" evidence="1">
    <location>
        <begin position="389"/>
        <end position="426"/>
    </location>
</feature>
<keyword evidence="4" id="KW-1185">Reference proteome</keyword>
<feature type="compositionally biased region" description="Basic and acidic residues" evidence="1">
    <location>
        <begin position="704"/>
        <end position="714"/>
    </location>
</feature>
<dbReference type="InterPro" id="IPR038633">
    <property type="entry name" value="Rpn13/ADRM1_Pru_sf"/>
</dbReference>
<dbReference type="Gene3D" id="3.40.50.410">
    <property type="entry name" value="von Willebrand factor, type A domain"/>
    <property type="match status" value="1"/>
</dbReference>
<reference evidence="3 4" key="1">
    <citation type="submission" date="2015-12" db="EMBL/GenBank/DDBJ databases">
        <title>Dictyostelia acquired genes for synthesis and detection of signals that induce cell-type specialization by lateral gene transfer from prokaryotes.</title>
        <authorList>
            <person name="Gloeckner G."/>
            <person name="Schaap P."/>
        </authorList>
    </citation>
    <scope>NUCLEOTIDE SEQUENCE [LARGE SCALE GENOMIC DNA]</scope>
    <source>
        <strain evidence="3 4">TK</strain>
    </source>
</reference>
<evidence type="ECO:0000313" key="3">
    <source>
        <dbReference type="EMBL" id="KYQ91441.1"/>
    </source>
</evidence>
<feature type="region of interest" description="Disordered" evidence="1">
    <location>
        <begin position="289"/>
        <end position="312"/>
    </location>
</feature>
<organism evidence="3 4">
    <name type="scientific">Tieghemostelium lacteum</name>
    <name type="common">Slime mold</name>
    <name type="synonym">Dictyostelium lacteum</name>
    <dbReference type="NCBI Taxonomy" id="361077"/>
    <lineage>
        <taxon>Eukaryota</taxon>
        <taxon>Amoebozoa</taxon>
        <taxon>Evosea</taxon>
        <taxon>Eumycetozoa</taxon>
        <taxon>Dictyostelia</taxon>
        <taxon>Dictyosteliales</taxon>
        <taxon>Raperosteliaceae</taxon>
        <taxon>Tieghemostelium</taxon>
    </lineage>
</organism>
<gene>
    <name evidence="3" type="ORF">DLAC_08409</name>
</gene>
<accession>A0A151ZBX7</accession>
<feature type="region of interest" description="Disordered" evidence="1">
    <location>
        <begin position="344"/>
        <end position="365"/>
    </location>
</feature>
<feature type="region of interest" description="Disordered" evidence="1">
    <location>
        <begin position="844"/>
        <end position="908"/>
    </location>
</feature>
<evidence type="ECO:0000313" key="4">
    <source>
        <dbReference type="Proteomes" id="UP000076078"/>
    </source>
</evidence>
<dbReference type="Gene3D" id="2.30.29.70">
    <property type="entry name" value="Proteasomal ubiquitin receptor Rpn13/ADRM1"/>
    <property type="match status" value="1"/>
</dbReference>
<name>A0A151ZBX7_TIELA</name>
<feature type="region of interest" description="Disordered" evidence="1">
    <location>
        <begin position="742"/>
        <end position="794"/>
    </location>
</feature>
<dbReference type="OrthoDB" id="1731724at2759"/>
<feature type="domain" description="Pru" evidence="2">
    <location>
        <begin position="441"/>
        <end position="566"/>
    </location>
</feature>
<proteinExistence type="predicted"/>
<feature type="compositionally biased region" description="Polar residues" evidence="1">
    <location>
        <begin position="409"/>
        <end position="422"/>
    </location>
</feature>
<dbReference type="PROSITE" id="PS51917">
    <property type="entry name" value="PRU"/>
    <property type="match status" value="1"/>
</dbReference>
<dbReference type="InParanoid" id="A0A151ZBX7"/>
<feature type="region of interest" description="Disordered" evidence="1">
    <location>
        <begin position="592"/>
        <end position="650"/>
    </location>
</feature>
<dbReference type="InterPro" id="IPR044868">
    <property type="entry name" value="Rpn13/ADRM1_Pru"/>
</dbReference>
<feature type="compositionally biased region" description="Low complexity" evidence="1">
    <location>
        <begin position="629"/>
        <end position="639"/>
    </location>
</feature>
<feature type="compositionally biased region" description="Low complexity" evidence="1">
    <location>
        <begin position="594"/>
        <end position="620"/>
    </location>
</feature>
<feature type="compositionally biased region" description="Polar residues" evidence="1">
    <location>
        <begin position="389"/>
        <end position="402"/>
    </location>
</feature>
<dbReference type="EMBL" id="LODT01000035">
    <property type="protein sequence ID" value="KYQ91441.1"/>
    <property type="molecule type" value="Genomic_DNA"/>
</dbReference>
<dbReference type="InterPro" id="IPR036465">
    <property type="entry name" value="vWFA_dom_sf"/>
</dbReference>